<evidence type="ECO:0000256" key="13">
    <source>
        <dbReference type="SAM" id="MobiDB-lite"/>
    </source>
</evidence>
<dbReference type="InterPro" id="IPR044492">
    <property type="entry name" value="P_typ_ATPase_HD_dom"/>
</dbReference>
<dbReference type="PROSITE" id="PS50846">
    <property type="entry name" value="HMA_2"/>
    <property type="match status" value="1"/>
</dbReference>
<evidence type="ECO:0000313" key="15">
    <source>
        <dbReference type="EMBL" id="APW38061.1"/>
    </source>
</evidence>
<feature type="transmembrane region" description="Helical" evidence="12">
    <location>
        <begin position="145"/>
        <end position="165"/>
    </location>
</feature>
<dbReference type="InterPro" id="IPR023214">
    <property type="entry name" value="HAD_sf"/>
</dbReference>
<dbReference type="SUPFAM" id="SSF56784">
    <property type="entry name" value="HAD-like"/>
    <property type="match status" value="1"/>
</dbReference>
<dbReference type="PROSITE" id="PS00154">
    <property type="entry name" value="ATPASE_E1_E2"/>
    <property type="match status" value="1"/>
</dbReference>
<dbReference type="NCBIfam" id="TIGR01525">
    <property type="entry name" value="ATPase-IB_hvy"/>
    <property type="match status" value="1"/>
</dbReference>
<dbReference type="NCBIfam" id="TIGR01494">
    <property type="entry name" value="ATPase_P-type"/>
    <property type="match status" value="2"/>
</dbReference>
<dbReference type="FunFam" id="2.70.150.10:FF:000002">
    <property type="entry name" value="Copper-transporting ATPase 1, putative"/>
    <property type="match status" value="1"/>
</dbReference>
<dbReference type="InterPro" id="IPR051014">
    <property type="entry name" value="Cation_Transport_ATPase_IB"/>
</dbReference>
<evidence type="ECO:0000256" key="6">
    <source>
        <dbReference type="ARBA" id="ARBA00022840"/>
    </source>
</evidence>
<dbReference type="InterPro" id="IPR006121">
    <property type="entry name" value="HMA_dom"/>
</dbReference>
<feature type="transmembrane region" description="Helical" evidence="12">
    <location>
        <begin position="381"/>
        <end position="408"/>
    </location>
</feature>
<keyword evidence="7" id="KW-1278">Translocase</keyword>
<dbReference type="PRINTS" id="PR00119">
    <property type="entry name" value="CATATPASE"/>
</dbReference>
<dbReference type="Pfam" id="PF00702">
    <property type="entry name" value="Hydrolase"/>
    <property type="match status" value="1"/>
</dbReference>
<organism evidence="15 16">
    <name type="scientific">Rhodoferax koreensis</name>
    <dbReference type="NCBI Taxonomy" id="1842727"/>
    <lineage>
        <taxon>Bacteria</taxon>
        <taxon>Pseudomonadati</taxon>
        <taxon>Pseudomonadota</taxon>
        <taxon>Betaproteobacteria</taxon>
        <taxon>Burkholderiales</taxon>
        <taxon>Comamonadaceae</taxon>
        <taxon>Rhodoferax</taxon>
    </lineage>
</organism>
<dbReference type="GO" id="GO:0005524">
    <property type="term" value="F:ATP binding"/>
    <property type="evidence" value="ECO:0007669"/>
    <property type="project" value="UniProtKB-UniRule"/>
</dbReference>
<dbReference type="GO" id="GO:0005886">
    <property type="term" value="C:plasma membrane"/>
    <property type="evidence" value="ECO:0007669"/>
    <property type="project" value="UniProtKB-SubCell"/>
</dbReference>
<dbReference type="InterPro" id="IPR059000">
    <property type="entry name" value="ATPase_P-type_domA"/>
</dbReference>
<dbReference type="InterPro" id="IPR001757">
    <property type="entry name" value="P_typ_ATPase"/>
</dbReference>
<dbReference type="EMBL" id="CP019236">
    <property type="protein sequence ID" value="APW38061.1"/>
    <property type="molecule type" value="Genomic_DNA"/>
</dbReference>
<keyword evidence="12" id="KW-1003">Cell membrane</keyword>
<comment type="similarity">
    <text evidence="2 12">Belongs to the cation transport ATPase (P-type) (TC 3.A.3) family. Type IB subfamily.</text>
</comment>
<keyword evidence="4 12" id="KW-0479">Metal-binding</keyword>
<reference evidence="15 16" key="1">
    <citation type="submission" date="2017-01" db="EMBL/GenBank/DDBJ databases">
        <authorList>
            <person name="Mah S.A."/>
            <person name="Swanson W.J."/>
            <person name="Moy G.W."/>
            <person name="Vacquier V.D."/>
        </authorList>
    </citation>
    <scope>NUCLEOTIDE SEQUENCE [LARGE SCALE GENOMIC DNA]</scope>
    <source>
        <strain evidence="15 16">DCY110</strain>
    </source>
</reference>
<dbReference type="PANTHER" id="PTHR48085">
    <property type="entry name" value="CADMIUM/ZINC-TRANSPORTING ATPASE HMA2-RELATED"/>
    <property type="match status" value="1"/>
</dbReference>
<dbReference type="RefSeq" id="WP_076199940.1">
    <property type="nucleotide sequence ID" value="NZ_CP019236.1"/>
</dbReference>
<evidence type="ECO:0000256" key="4">
    <source>
        <dbReference type="ARBA" id="ARBA00022723"/>
    </source>
</evidence>
<feature type="transmembrane region" description="Helical" evidence="12">
    <location>
        <begin position="347"/>
        <end position="369"/>
    </location>
</feature>
<dbReference type="SUPFAM" id="SSF55008">
    <property type="entry name" value="HMA, heavy metal-associated domain"/>
    <property type="match status" value="1"/>
</dbReference>
<keyword evidence="16" id="KW-1185">Reference proteome</keyword>
<keyword evidence="3 12" id="KW-0812">Transmembrane</keyword>
<evidence type="ECO:0000256" key="9">
    <source>
        <dbReference type="ARBA" id="ARBA00023136"/>
    </source>
</evidence>
<evidence type="ECO:0000256" key="12">
    <source>
        <dbReference type="RuleBase" id="RU362081"/>
    </source>
</evidence>
<feature type="compositionally biased region" description="Basic and acidic residues" evidence="13">
    <location>
        <begin position="750"/>
        <end position="763"/>
    </location>
</feature>
<accession>A0A1P8JWM1</accession>
<dbReference type="Proteomes" id="UP000186609">
    <property type="component" value="Chromosome"/>
</dbReference>
<dbReference type="InterPro" id="IPR027256">
    <property type="entry name" value="P-typ_ATPase_IB"/>
</dbReference>
<dbReference type="Gene3D" id="2.70.150.10">
    <property type="entry name" value="Calcium-transporting ATPase, cytoplasmic transduction domain A"/>
    <property type="match status" value="1"/>
</dbReference>
<dbReference type="AlphaFoldDB" id="A0A1P8JWM1"/>
<evidence type="ECO:0000259" key="14">
    <source>
        <dbReference type="PROSITE" id="PS50846"/>
    </source>
</evidence>
<gene>
    <name evidence="15" type="ORF">RD110_13375</name>
</gene>
<feature type="transmembrane region" description="Helical" evidence="12">
    <location>
        <begin position="710"/>
        <end position="728"/>
    </location>
</feature>
<feature type="region of interest" description="Disordered" evidence="13">
    <location>
        <begin position="735"/>
        <end position="763"/>
    </location>
</feature>
<dbReference type="STRING" id="1842727.RD110_13375"/>
<dbReference type="GO" id="GO:0016463">
    <property type="term" value="F:P-type zinc transporter activity"/>
    <property type="evidence" value="ECO:0007669"/>
    <property type="project" value="UniProtKB-EC"/>
</dbReference>
<sequence>MTTHPHAGHDHDCCAPSLAPAAGFKPGADERGQAFRIASMDCAAEESDIRRVLEPLAGIRSLRFHLGARTLVIDAEEAALPPALDAIRKAGYDPQRQSAEADAPQGHLHEHGAGMAGGTMRLATALGLAIAAEAVAFFAPDALPWKLAGMAVAAVAIWLAGVETYQKGLVALRHLRLNINALMSVAVTGAFLLGEWPEAAMVMALYAIAEMIEARAVDGARGAIQGLLALAPETAEVRQADGRWQATPARSVALGAIVRVKPGERIALDGAVTDGRSAVDQSAVTGESIPVEKSAGDPVFAGTVNTSGGLEFRVTAEAGNSTLARIIHAVEEAQGSRAPTQRFVDRFAAVYTPAVFGLALAVAIVPPLFFDWAWAAALYKALVLLVIACPCALVIATPVTVVSGLTAAARRGILIKGGVYLEEARKLKAVALDKTGTLTEGKPRLVDWQALDAGQWSRDDLALLASSLAARSDHPVSRAIAGGLPAAHEAVEDFTALPGRGVQGALRGRVFALGNQRLLSAPGAAGLQAWLARYEADGHSVSLLTTDGLPLAVFAVADTIKPSSRAAVAELQAMGVTPVMLTGDNAATARHVAQQAGIQDARGQLLPEDKLAAIEDMQRRYGPTAMVGDGINDAPALARADIGFAMGGAGTDIAMEAADVVIMTDDLRRIATTIAFSRRAHAVLWQNIVIAIGIKLVFFALAVFGTASMWMAVFADMGASLLVVANGLRLMRGGPGAHQPQAMPPPRPTAVHDHDTAHAGHAH</sequence>
<evidence type="ECO:0000256" key="11">
    <source>
        <dbReference type="ARBA" id="ARBA00047308"/>
    </source>
</evidence>
<comment type="catalytic activity">
    <reaction evidence="11">
        <text>Zn(2+)(in) + ATP + H2O = Zn(2+)(out) + ADP + phosphate + H(+)</text>
        <dbReference type="Rhea" id="RHEA:20621"/>
        <dbReference type="ChEBI" id="CHEBI:15377"/>
        <dbReference type="ChEBI" id="CHEBI:15378"/>
        <dbReference type="ChEBI" id="CHEBI:29105"/>
        <dbReference type="ChEBI" id="CHEBI:30616"/>
        <dbReference type="ChEBI" id="CHEBI:43474"/>
        <dbReference type="ChEBI" id="CHEBI:456216"/>
        <dbReference type="EC" id="7.2.2.12"/>
    </reaction>
</comment>
<dbReference type="SFLD" id="SFLDF00027">
    <property type="entry name" value="p-type_atpase"/>
    <property type="match status" value="1"/>
</dbReference>
<dbReference type="InterPro" id="IPR018303">
    <property type="entry name" value="ATPase_P-typ_P_site"/>
</dbReference>
<dbReference type="PANTHER" id="PTHR48085:SF5">
    <property type="entry name" value="CADMIUM_ZINC-TRANSPORTING ATPASE HMA4-RELATED"/>
    <property type="match status" value="1"/>
</dbReference>
<dbReference type="NCBIfam" id="TIGR01511">
    <property type="entry name" value="ATPase-IB1_Cu"/>
    <property type="match status" value="1"/>
</dbReference>
<dbReference type="InterPro" id="IPR023298">
    <property type="entry name" value="ATPase_P-typ_TM_dom_sf"/>
</dbReference>
<evidence type="ECO:0000256" key="7">
    <source>
        <dbReference type="ARBA" id="ARBA00022967"/>
    </source>
</evidence>
<dbReference type="GO" id="GO:0046872">
    <property type="term" value="F:metal ion binding"/>
    <property type="evidence" value="ECO:0007669"/>
    <property type="project" value="UniProtKB-KW"/>
</dbReference>
<dbReference type="SFLD" id="SFLDG00002">
    <property type="entry name" value="C1.7:_P-type_atpase_like"/>
    <property type="match status" value="1"/>
</dbReference>
<proteinExistence type="inferred from homology"/>
<dbReference type="KEGG" id="rhy:RD110_13375"/>
<dbReference type="InterPro" id="IPR036163">
    <property type="entry name" value="HMA_dom_sf"/>
</dbReference>
<evidence type="ECO:0000256" key="3">
    <source>
        <dbReference type="ARBA" id="ARBA00022692"/>
    </source>
</evidence>
<dbReference type="Pfam" id="PF00122">
    <property type="entry name" value="E1-E2_ATPase"/>
    <property type="match status" value="1"/>
</dbReference>
<dbReference type="SFLD" id="SFLDS00003">
    <property type="entry name" value="Haloacid_Dehalogenase"/>
    <property type="match status" value="1"/>
</dbReference>
<protein>
    <recommendedName>
        <fullName evidence="10">P-type Zn(2+) transporter</fullName>
        <ecNumber evidence="10">7.2.2.12</ecNumber>
    </recommendedName>
</protein>
<dbReference type="PRINTS" id="PR00120">
    <property type="entry name" value="HATPASE"/>
</dbReference>
<dbReference type="Gene3D" id="3.40.50.1000">
    <property type="entry name" value="HAD superfamily/HAD-like"/>
    <property type="match status" value="1"/>
</dbReference>
<feature type="domain" description="HMA" evidence="14">
    <location>
        <begin position="31"/>
        <end position="95"/>
    </location>
</feature>
<dbReference type="InterPro" id="IPR023299">
    <property type="entry name" value="ATPase_P-typ_cyto_dom_N"/>
</dbReference>
<dbReference type="GO" id="GO:0015086">
    <property type="term" value="F:cadmium ion transmembrane transporter activity"/>
    <property type="evidence" value="ECO:0007669"/>
    <property type="project" value="TreeGrafter"/>
</dbReference>
<dbReference type="InterPro" id="IPR036412">
    <property type="entry name" value="HAD-like_sf"/>
</dbReference>
<feature type="transmembrane region" description="Helical" evidence="12">
    <location>
        <begin position="122"/>
        <end position="139"/>
    </location>
</feature>
<keyword evidence="5 12" id="KW-0547">Nucleotide-binding</keyword>
<evidence type="ECO:0000256" key="8">
    <source>
        <dbReference type="ARBA" id="ARBA00022989"/>
    </source>
</evidence>
<keyword evidence="8 12" id="KW-1133">Transmembrane helix</keyword>
<dbReference type="GO" id="GO:0016887">
    <property type="term" value="F:ATP hydrolysis activity"/>
    <property type="evidence" value="ECO:0007669"/>
    <property type="project" value="InterPro"/>
</dbReference>
<keyword evidence="9 12" id="KW-0472">Membrane</keyword>
<dbReference type="Gene3D" id="3.40.1110.10">
    <property type="entry name" value="Calcium-transporting ATPase, cytoplasmic domain N"/>
    <property type="match status" value="1"/>
</dbReference>
<dbReference type="SUPFAM" id="SSF81653">
    <property type="entry name" value="Calcium ATPase, transduction domain A"/>
    <property type="match status" value="1"/>
</dbReference>
<dbReference type="SUPFAM" id="SSF81665">
    <property type="entry name" value="Calcium ATPase, transmembrane domain M"/>
    <property type="match status" value="1"/>
</dbReference>
<comment type="subcellular location">
    <subcellularLocation>
        <location evidence="12">Cell membrane</location>
    </subcellularLocation>
    <subcellularLocation>
        <location evidence="1">Membrane</location>
        <topology evidence="1">Multi-pass membrane protein</topology>
    </subcellularLocation>
</comment>
<dbReference type="EC" id="7.2.2.12" evidence="10"/>
<dbReference type="InterPro" id="IPR008250">
    <property type="entry name" value="ATPase_P-typ_transduc_dom_A_sf"/>
</dbReference>
<evidence type="ECO:0000256" key="1">
    <source>
        <dbReference type="ARBA" id="ARBA00004141"/>
    </source>
</evidence>
<dbReference type="Pfam" id="PF00403">
    <property type="entry name" value="HMA"/>
    <property type="match status" value="1"/>
</dbReference>
<evidence type="ECO:0000256" key="5">
    <source>
        <dbReference type="ARBA" id="ARBA00022741"/>
    </source>
</evidence>
<keyword evidence="6 12" id="KW-0067">ATP-binding</keyword>
<evidence type="ECO:0000256" key="2">
    <source>
        <dbReference type="ARBA" id="ARBA00006024"/>
    </source>
</evidence>
<feature type="transmembrane region" description="Helical" evidence="12">
    <location>
        <begin position="683"/>
        <end position="704"/>
    </location>
</feature>
<name>A0A1P8JWM1_9BURK</name>
<evidence type="ECO:0000256" key="10">
    <source>
        <dbReference type="ARBA" id="ARBA00039097"/>
    </source>
</evidence>
<evidence type="ECO:0000313" key="16">
    <source>
        <dbReference type="Proteomes" id="UP000186609"/>
    </source>
</evidence>